<dbReference type="OrthoDB" id="8844917at2"/>
<dbReference type="Pfam" id="PF13761">
    <property type="entry name" value="DUF4166"/>
    <property type="match status" value="1"/>
</dbReference>
<gene>
    <name evidence="3" type="ORF">DFR41_101592</name>
</gene>
<dbReference type="Proteomes" id="UP000255265">
    <property type="component" value="Unassembled WGS sequence"/>
</dbReference>
<protein>
    <submittedName>
        <fullName evidence="3">Uncharacterized protein DUF4166</fullName>
    </submittedName>
</protein>
<reference evidence="3 4" key="1">
    <citation type="submission" date="2018-07" db="EMBL/GenBank/DDBJ databases">
        <title>Genomic Encyclopedia of Type Strains, Phase IV (KMG-IV): sequencing the most valuable type-strain genomes for metagenomic binning, comparative biology and taxonomic classification.</title>
        <authorList>
            <person name="Goeker M."/>
        </authorList>
    </citation>
    <scope>NUCLEOTIDE SEQUENCE [LARGE SCALE GENOMIC DNA]</scope>
    <source>
        <strain evidence="3 4">DSM 21352</strain>
    </source>
</reference>
<evidence type="ECO:0000256" key="1">
    <source>
        <dbReference type="SAM" id="MobiDB-lite"/>
    </source>
</evidence>
<name>A0A370FMB2_9BURK</name>
<sequence>MECALGTDWARLPPALQTHHSRTTAADVGHMDIEFPTAMRPVLRVMAWLGALLELQAVAVPTHVVRHMAGGRQHWRRTIRFDDGRVYRFDSVWECAGPGRLIEYVNPFLGLEMAPRLDDCRLCYRGIRFVLKLGPARIGIPQWLGPGVTDIVEEALDEHRFAMDFRMTHPWFGQLYRYAGVFITGVPVSSAEEQTSQADPPPPSGQASAAAGR</sequence>
<organism evidence="3 4">
    <name type="scientific">Pseudacidovorax intermedius</name>
    <dbReference type="NCBI Taxonomy" id="433924"/>
    <lineage>
        <taxon>Bacteria</taxon>
        <taxon>Pseudomonadati</taxon>
        <taxon>Pseudomonadota</taxon>
        <taxon>Betaproteobacteria</taxon>
        <taxon>Burkholderiales</taxon>
        <taxon>Comamonadaceae</taxon>
        <taxon>Pseudacidovorax</taxon>
    </lineage>
</organism>
<dbReference type="InterPro" id="IPR025311">
    <property type="entry name" value="DUF4166"/>
</dbReference>
<keyword evidence="4" id="KW-1185">Reference proteome</keyword>
<proteinExistence type="predicted"/>
<evidence type="ECO:0000259" key="2">
    <source>
        <dbReference type="Pfam" id="PF13761"/>
    </source>
</evidence>
<evidence type="ECO:0000313" key="4">
    <source>
        <dbReference type="Proteomes" id="UP000255265"/>
    </source>
</evidence>
<dbReference type="AlphaFoldDB" id="A0A370FMB2"/>
<feature type="domain" description="DUF4166" evidence="2">
    <location>
        <begin position="12"/>
        <end position="182"/>
    </location>
</feature>
<dbReference type="RefSeq" id="WP_114801630.1">
    <property type="nucleotide sequence ID" value="NZ_QQAV01000001.1"/>
</dbReference>
<dbReference type="EMBL" id="QQAV01000001">
    <property type="protein sequence ID" value="RDI28836.1"/>
    <property type="molecule type" value="Genomic_DNA"/>
</dbReference>
<feature type="region of interest" description="Disordered" evidence="1">
    <location>
        <begin position="191"/>
        <end position="213"/>
    </location>
</feature>
<evidence type="ECO:0000313" key="3">
    <source>
        <dbReference type="EMBL" id="RDI28836.1"/>
    </source>
</evidence>
<accession>A0A370FMB2</accession>
<comment type="caution">
    <text evidence="3">The sequence shown here is derived from an EMBL/GenBank/DDBJ whole genome shotgun (WGS) entry which is preliminary data.</text>
</comment>